<evidence type="ECO:0000256" key="10">
    <source>
        <dbReference type="ARBA" id="ARBA00023180"/>
    </source>
</evidence>
<dbReference type="PIRSF" id="PIRSF005557">
    <property type="entry name" value="Sialyl_trans"/>
    <property type="match status" value="1"/>
</dbReference>
<keyword evidence="5" id="KW-0812">Transmembrane</keyword>
<keyword evidence="6" id="KW-0735">Signal-anchor</keyword>
<evidence type="ECO:0000256" key="9">
    <source>
        <dbReference type="ARBA" id="ARBA00023136"/>
    </source>
</evidence>
<keyword evidence="8" id="KW-0333">Golgi apparatus</keyword>
<evidence type="ECO:0000256" key="3">
    <source>
        <dbReference type="ARBA" id="ARBA00022676"/>
    </source>
</evidence>
<keyword evidence="9" id="KW-0472">Membrane</keyword>
<name>A0AAW1XPZ5_RUBAR</name>
<keyword evidence="4" id="KW-0808">Transferase</keyword>
<evidence type="ECO:0000256" key="6">
    <source>
        <dbReference type="ARBA" id="ARBA00022968"/>
    </source>
</evidence>
<evidence type="ECO:0000256" key="1">
    <source>
        <dbReference type="ARBA" id="ARBA00004323"/>
    </source>
</evidence>
<dbReference type="Pfam" id="PF00777">
    <property type="entry name" value="Glyco_transf_29"/>
    <property type="match status" value="1"/>
</dbReference>
<dbReference type="Gene3D" id="3.90.1480.20">
    <property type="entry name" value="Glycosyl transferase family 29"/>
    <property type="match status" value="1"/>
</dbReference>
<dbReference type="InterPro" id="IPR038578">
    <property type="entry name" value="GT29-like_sf"/>
</dbReference>
<dbReference type="EMBL" id="JBEDUW010000003">
    <property type="protein sequence ID" value="KAK9938825.1"/>
    <property type="molecule type" value="Genomic_DNA"/>
</dbReference>
<evidence type="ECO:0000256" key="2">
    <source>
        <dbReference type="ARBA" id="ARBA00006003"/>
    </source>
</evidence>
<protein>
    <submittedName>
        <fullName evidence="12">Uncharacterized protein</fullName>
    </submittedName>
</protein>
<sequence>MAKSTANQNGPNGNKQSVKFCRLYFWPHLATPTNPISDFFVLPMKLSVRPLFSLLLLIVFAATLSCRTAIRHTLSLIEFEKKALIPPPKPVFNATLLKFAADDASEAQAKKEIEQLLDGNFASLGRYRSFATWRRFNHHDARARTSAGLPVMLRSPQFYRYWLEFRKLLSDWSRNRRFQLDIMLDLVRLVKHPIDNQNGTVGSEQERYSSCAVVGNSGILLKSNHGALIDSHEVVIRLNNARIESFESKVGSKTSISFVNSNILHLCARRNGCFCHPYGQNVPIIMYICQPVHFFDYTMCNMSHKAPLLVTDLRFDVLSARIVKYYSLKRFSEETGKSFDEWGAAHDAAMFHYSSGMQAIMLALGICDRVSVFGFGKSDSAKHHYHTNQKAELRLHDYEAEYAFYHDLVERPQVIPFFSDKFKIPPVVIYQ</sequence>
<dbReference type="InterPro" id="IPR001675">
    <property type="entry name" value="Glyco_trans_29"/>
</dbReference>
<evidence type="ECO:0000256" key="8">
    <source>
        <dbReference type="ARBA" id="ARBA00023034"/>
    </source>
</evidence>
<dbReference type="InterPro" id="IPR012163">
    <property type="entry name" value="Sialyl_trans"/>
</dbReference>
<dbReference type="GO" id="GO:0000139">
    <property type="term" value="C:Golgi membrane"/>
    <property type="evidence" value="ECO:0007669"/>
    <property type="project" value="UniProtKB-SubCell"/>
</dbReference>
<dbReference type="Proteomes" id="UP001457282">
    <property type="component" value="Unassembled WGS sequence"/>
</dbReference>
<comment type="subcellular location">
    <subcellularLocation>
        <location evidence="1">Golgi apparatus membrane</location>
        <topology evidence="1">Single-pass type II membrane protein</topology>
    </subcellularLocation>
</comment>
<evidence type="ECO:0000256" key="4">
    <source>
        <dbReference type="ARBA" id="ARBA00022679"/>
    </source>
</evidence>
<keyword evidence="3" id="KW-0328">Glycosyltransferase</keyword>
<keyword evidence="10" id="KW-0325">Glycoprotein</keyword>
<dbReference type="PANTHER" id="PTHR46779">
    <property type="entry name" value="BETA-1,6-GALACTOSYLTRANSFERASE GALT29A"/>
    <property type="match status" value="1"/>
</dbReference>
<evidence type="ECO:0000256" key="5">
    <source>
        <dbReference type="ARBA" id="ARBA00022692"/>
    </source>
</evidence>
<dbReference type="GO" id="GO:0008373">
    <property type="term" value="F:sialyltransferase activity"/>
    <property type="evidence" value="ECO:0007669"/>
    <property type="project" value="InterPro"/>
</dbReference>
<comment type="caution">
    <text evidence="12">The sequence shown here is derived from an EMBL/GenBank/DDBJ whole genome shotgun (WGS) entry which is preliminary data.</text>
</comment>
<dbReference type="CDD" id="cd19952">
    <property type="entry name" value="GT29"/>
    <property type="match status" value="1"/>
</dbReference>
<dbReference type="AlphaFoldDB" id="A0AAW1XPZ5"/>
<evidence type="ECO:0000313" key="13">
    <source>
        <dbReference type="Proteomes" id="UP001457282"/>
    </source>
</evidence>
<gene>
    <name evidence="12" type="ORF">M0R45_015544</name>
</gene>
<proteinExistence type="inferred from homology"/>
<accession>A0AAW1XPZ5</accession>
<dbReference type="PANTHER" id="PTHR46779:SF1">
    <property type="entry name" value="BETA-1,6-GALACTOSYLTRANSFERASE GALT29A"/>
    <property type="match status" value="1"/>
</dbReference>
<organism evidence="12 13">
    <name type="scientific">Rubus argutus</name>
    <name type="common">Southern blackberry</name>
    <dbReference type="NCBI Taxonomy" id="59490"/>
    <lineage>
        <taxon>Eukaryota</taxon>
        <taxon>Viridiplantae</taxon>
        <taxon>Streptophyta</taxon>
        <taxon>Embryophyta</taxon>
        <taxon>Tracheophyta</taxon>
        <taxon>Spermatophyta</taxon>
        <taxon>Magnoliopsida</taxon>
        <taxon>eudicotyledons</taxon>
        <taxon>Gunneridae</taxon>
        <taxon>Pentapetalae</taxon>
        <taxon>rosids</taxon>
        <taxon>fabids</taxon>
        <taxon>Rosales</taxon>
        <taxon>Rosaceae</taxon>
        <taxon>Rosoideae</taxon>
        <taxon>Rosoideae incertae sedis</taxon>
        <taxon>Rubus</taxon>
    </lineage>
</organism>
<keyword evidence="7" id="KW-1133">Transmembrane helix</keyword>
<keyword evidence="13" id="KW-1185">Reference proteome</keyword>
<reference evidence="12 13" key="1">
    <citation type="journal article" date="2023" name="G3 (Bethesda)">
        <title>A chromosome-length genome assembly and annotation of blackberry (Rubus argutus, cv. 'Hillquist').</title>
        <authorList>
            <person name="Bruna T."/>
            <person name="Aryal R."/>
            <person name="Dudchenko O."/>
            <person name="Sargent D.J."/>
            <person name="Mead D."/>
            <person name="Buti M."/>
            <person name="Cavallini A."/>
            <person name="Hytonen T."/>
            <person name="Andres J."/>
            <person name="Pham M."/>
            <person name="Weisz D."/>
            <person name="Mascagni F."/>
            <person name="Usai G."/>
            <person name="Natali L."/>
            <person name="Bassil N."/>
            <person name="Fernandez G.E."/>
            <person name="Lomsadze A."/>
            <person name="Armour M."/>
            <person name="Olukolu B."/>
            <person name="Poorten T."/>
            <person name="Britton C."/>
            <person name="Davik J."/>
            <person name="Ashrafi H."/>
            <person name="Aiden E.L."/>
            <person name="Borodovsky M."/>
            <person name="Worthington M."/>
        </authorList>
    </citation>
    <scope>NUCLEOTIDE SEQUENCE [LARGE SCALE GENOMIC DNA]</scope>
    <source>
        <strain evidence="12">PI 553951</strain>
    </source>
</reference>
<feature type="disulfide bond" evidence="11">
    <location>
        <begin position="211"/>
        <end position="367"/>
    </location>
</feature>
<comment type="similarity">
    <text evidence="2">Belongs to the glycosyltransferase 29 family.</text>
</comment>
<evidence type="ECO:0000256" key="11">
    <source>
        <dbReference type="PIRSR" id="PIRSR005557-2"/>
    </source>
</evidence>
<evidence type="ECO:0000256" key="7">
    <source>
        <dbReference type="ARBA" id="ARBA00022989"/>
    </source>
</evidence>
<evidence type="ECO:0000313" key="12">
    <source>
        <dbReference type="EMBL" id="KAK9938825.1"/>
    </source>
</evidence>